<dbReference type="PANTHER" id="PTHR10627">
    <property type="entry name" value="SCP160"/>
    <property type="match status" value="1"/>
</dbReference>
<organism evidence="4">
    <name type="scientific">Spirodela intermedia</name>
    <name type="common">Intermediate duckweed</name>
    <dbReference type="NCBI Taxonomy" id="51605"/>
    <lineage>
        <taxon>Eukaryota</taxon>
        <taxon>Viridiplantae</taxon>
        <taxon>Streptophyta</taxon>
        <taxon>Embryophyta</taxon>
        <taxon>Tracheophyta</taxon>
        <taxon>Spermatophyta</taxon>
        <taxon>Magnoliopsida</taxon>
        <taxon>Liliopsida</taxon>
        <taxon>Araceae</taxon>
        <taxon>Lemnoideae</taxon>
        <taxon>Spirodela</taxon>
    </lineage>
</organism>
<evidence type="ECO:0000313" key="5">
    <source>
        <dbReference type="Proteomes" id="UP001189122"/>
    </source>
</evidence>
<sequence length="205" mass="22690">MYADQVATGRKLSVKDRLHGAVATDLGSGRQTAGVKRQRPEDLKWKHDLYMDTDGPQSSRPRFGDRDLRLKLQRKSSGQFQQGGRNPGVRDLREKLSGTMHSQPGNGDPSKAKAAAVVPEVARIAKQSVPSAEEPPWRPRSEHMQPEASIDGFLRSLGLEKYLITFQAEEVDMAALVHMTDDDLKALGIPMGPRKKIRLALDSRA</sequence>
<dbReference type="Proteomes" id="UP001189122">
    <property type="component" value="Unassembled WGS sequence"/>
</dbReference>
<dbReference type="Pfam" id="PF00536">
    <property type="entry name" value="SAM_1"/>
    <property type="match status" value="1"/>
</dbReference>
<evidence type="ECO:0000313" key="4">
    <source>
        <dbReference type="EMBL" id="CAA2628653.1"/>
    </source>
</evidence>
<dbReference type="EMBL" id="CACRZD030000011">
    <property type="protein sequence ID" value="CAA6667900.1"/>
    <property type="molecule type" value="Genomic_DNA"/>
</dbReference>
<gene>
    <name evidence="4" type="ORF">SI7747_11014294</name>
</gene>
<evidence type="ECO:0000259" key="3">
    <source>
        <dbReference type="PROSITE" id="PS50105"/>
    </source>
</evidence>
<dbReference type="PANTHER" id="PTHR10627:SF74">
    <property type="entry name" value="OS08G0526500 PROTEIN"/>
    <property type="match status" value="1"/>
</dbReference>
<dbReference type="SUPFAM" id="SSF47769">
    <property type="entry name" value="SAM/Pointed domain"/>
    <property type="match status" value="1"/>
</dbReference>
<keyword evidence="5" id="KW-1185">Reference proteome</keyword>
<dbReference type="PROSITE" id="PS50105">
    <property type="entry name" value="SAM_DOMAIN"/>
    <property type="match status" value="1"/>
</dbReference>
<dbReference type="SMART" id="SM00454">
    <property type="entry name" value="SAM"/>
    <property type="match status" value="1"/>
</dbReference>
<dbReference type="InterPro" id="IPR001660">
    <property type="entry name" value="SAM"/>
</dbReference>
<evidence type="ECO:0000256" key="1">
    <source>
        <dbReference type="ARBA" id="ARBA00022737"/>
    </source>
</evidence>
<keyword evidence="1" id="KW-0677">Repeat</keyword>
<reference evidence="4 5" key="1">
    <citation type="submission" date="2019-12" db="EMBL/GenBank/DDBJ databases">
        <authorList>
            <person name="Scholz U."/>
            <person name="Mascher M."/>
            <person name="Fiebig A."/>
        </authorList>
    </citation>
    <scope>NUCLEOTIDE SEQUENCE</scope>
</reference>
<accession>A0A7I8JCN4</accession>
<feature type="domain" description="SAM" evidence="3">
    <location>
        <begin position="145"/>
        <end position="189"/>
    </location>
</feature>
<dbReference type="InterPro" id="IPR013761">
    <property type="entry name" value="SAM/pointed_sf"/>
</dbReference>
<dbReference type="AlphaFoldDB" id="A0A7I8JCN4"/>
<evidence type="ECO:0000256" key="2">
    <source>
        <dbReference type="SAM" id="MobiDB-lite"/>
    </source>
</evidence>
<feature type="region of interest" description="Disordered" evidence="2">
    <location>
        <begin position="1"/>
        <end position="40"/>
    </location>
</feature>
<dbReference type="EMBL" id="LR743598">
    <property type="protein sequence ID" value="CAA2628653.1"/>
    <property type="molecule type" value="Genomic_DNA"/>
</dbReference>
<dbReference type="Gene3D" id="1.10.150.50">
    <property type="entry name" value="Transcription Factor, Ets-1"/>
    <property type="match status" value="1"/>
</dbReference>
<name>A0A7I8JCN4_SPIIN</name>
<proteinExistence type="predicted"/>
<protein>
    <recommendedName>
        <fullName evidence="3">SAM domain-containing protein</fullName>
    </recommendedName>
</protein>